<feature type="region of interest" description="Disordered" evidence="1">
    <location>
        <begin position="122"/>
        <end position="167"/>
    </location>
</feature>
<sequence length="750" mass="78552">MLDSMSNFCGWSRDPGLGLGACRPVVLEPLSPELTAHDVMARWTYPWDHAPPAALLSSRLAKYDLLAGALSKWDSHHVTSKYDLVSAGRRLTTTDTSSRLFALPAPPYPPLLSPYGRQPISVAGAAGGGPRSSLSSSSSSSLRVSVSPPVSPSPSPRRHSSVSPELRWPVRPHALPAATSRDSDLQTLLASTGVLTSVFPPPSYPLGPAPVVSCPGLVAKDRYTVSTVPRLSGAGLPSSHVDLYHQAHHHLRTAGLQFLDWRPVDSVFPLTTSLVDPRPPAPYPPAASGGGLDPRPPGYASQSGSGGGGGLDPRPPGYASQSGSGGGGAVVDLRASPGKQLPGRATRQERLQHRRQLVGVAGGGASGEAESEQGENHVKKSTSTQTQFSSFSHEELPPPPYYSTHDTIGQDRLLPGAALPLPPPPPLQQYLHDTGHAPGNPLPPLLHCPPPLPSPQSHPLPPGPHSHNLSLSSSSSSSLSLPSSSSSPPPPHSSSSAGAKYLHTSSSSFSSSSSISSLEPMSSRHTPPPPPPSSLPPYPTSAQRSSPPQYHELCQPLNLSLSHSSAPALDPPTSRPSLIATSCLSPPAGGPESPYNGAVHSEVAGGRTTLREGGPNHEMAAQVSDEAIEEHFRRSLGTCYSEVSPTKVGLTFDVPEKKCSVDDHFARALGDKMWTELKARSEPQSLDTLPGSVDAHFAKALGASTWKKLRAETQMIGLGPPPVQPQRAQQPPPVVQTSPASSSLHRPLAT</sequence>
<feature type="compositionally biased region" description="Pro residues" evidence="1">
    <location>
        <begin position="440"/>
        <end position="464"/>
    </location>
</feature>
<dbReference type="RefSeq" id="XP_005095940.2">
    <property type="nucleotide sequence ID" value="XM_005095883.3"/>
</dbReference>
<accession>A0ABM0JKN3</accession>
<feature type="compositionally biased region" description="Low complexity" evidence="1">
    <location>
        <begin position="381"/>
        <end position="391"/>
    </location>
</feature>
<feature type="region of interest" description="Disordered" evidence="1">
    <location>
        <begin position="716"/>
        <end position="750"/>
    </location>
</feature>
<gene>
    <name evidence="3" type="primary">LOC101863014</name>
</gene>
<proteinExistence type="predicted"/>
<protein>
    <submittedName>
        <fullName evidence="3">Extensin</fullName>
    </submittedName>
</protein>
<dbReference type="PANTHER" id="PTHR45691">
    <property type="entry name" value="PROTEIN DIAPHANOUS"/>
    <property type="match status" value="1"/>
</dbReference>
<dbReference type="Proteomes" id="UP000694888">
    <property type="component" value="Unplaced"/>
</dbReference>
<keyword evidence="2" id="KW-1185">Reference proteome</keyword>
<feature type="compositionally biased region" description="Pro residues" evidence="1">
    <location>
        <begin position="719"/>
        <end position="734"/>
    </location>
</feature>
<organism evidence="2 3">
    <name type="scientific">Aplysia californica</name>
    <name type="common">California sea hare</name>
    <dbReference type="NCBI Taxonomy" id="6500"/>
    <lineage>
        <taxon>Eukaryota</taxon>
        <taxon>Metazoa</taxon>
        <taxon>Spiralia</taxon>
        <taxon>Lophotrochozoa</taxon>
        <taxon>Mollusca</taxon>
        <taxon>Gastropoda</taxon>
        <taxon>Heterobranchia</taxon>
        <taxon>Euthyneura</taxon>
        <taxon>Tectipleura</taxon>
        <taxon>Aplysiida</taxon>
        <taxon>Aplysioidea</taxon>
        <taxon>Aplysiidae</taxon>
        <taxon>Aplysia</taxon>
    </lineage>
</organism>
<feature type="compositionally biased region" description="Low complexity" evidence="1">
    <location>
        <begin position="465"/>
        <end position="486"/>
    </location>
</feature>
<dbReference type="PANTHER" id="PTHR45691:SF6">
    <property type="entry name" value="PROTEIN DIAPHANOUS"/>
    <property type="match status" value="1"/>
</dbReference>
<evidence type="ECO:0000313" key="2">
    <source>
        <dbReference type="Proteomes" id="UP000694888"/>
    </source>
</evidence>
<feature type="region of interest" description="Disordered" evidence="1">
    <location>
        <begin position="272"/>
        <end position="617"/>
    </location>
</feature>
<dbReference type="InterPro" id="IPR051412">
    <property type="entry name" value="Formin_Homology_Diaphanous_sf"/>
</dbReference>
<feature type="compositionally biased region" description="Polar residues" evidence="1">
    <location>
        <begin position="575"/>
        <end position="584"/>
    </location>
</feature>
<feature type="compositionally biased region" description="Low complexity" evidence="1">
    <location>
        <begin position="505"/>
        <end position="525"/>
    </location>
</feature>
<reference evidence="3" key="1">
    <citation type="submission" date="2025-08" db="UniProtKB">
        <authorList>
            <consortium name="RefSeq"/>
        </authorList>
    </citation>
    <scope>IDENTIFICATION</scope>
</reference>
<dbReference type="SMART" id="SM00711">
    <property type="entry name" value="TDU"/>
    <property type="match status" value="3"/>
</dbReference>
<feature type="compositionally biased region" description="Low complexity" evidence="1">
    <location>
        <begin position="131"/>
        <end position="148"/>
    </location>
</feature>
<name>A0ABM0JKN3_APLCA</name>
<evidence type="ECO:0000313" key="3">
    <source>
        <dbReference type="RefSeq" id="XP_005095940.2"/>
    </source>
</evidence>
<feature type="compositionally biased region" description="Pro residues" evidence="1">
    <location>
        <begin position="526"/>
        <end position="539"/>
    </location>
</feature>
<dbReference type="GeneID" id="101863014"/>
<evidence type="ECO:0000256" key="1">
    <source>
        <dbReference type="SAM" id="MobiDB-lite"/>
    </source>
</evidence>
<dbReference type="InterPro" id="IPR006627">
    <property type="entry name" value="TDU_repeat"/>
</dbReference>